<evidence type="ECO:0000313" key="11">
    <source>
        <dbReference type="Proteomes" id="UP000000321"/>
    </source>
</evidence>
<organism evidence="10 11">
    <name type="scientific">Aurantimonas manganoxydans (strain ATCC BAA-1229 / DSM 21871 / SI85-9A1)</name>
    <dbReference type="NCBI Taxonomy" id="287752"/>
    <lineage>
        <taxon>Bacteria</taxon>
        <taxon>Pseudomonadati</taxon>
        <taxon>Pseudomonadota</taxon>
        <taxon>Alphaproteobacteria</taxon>
        <taxon>Hyphomicrobiales</taxon>
        <taxon>Aurantimonadaceae</taxon>
        <taxon>Aurantimonas</taxon>
    </lineage>
</organism>
<sequence>MDFDLSDEQTMIRDSVERLIQDRYGFEQRGRYRAEEPGFSPAMWSAFAELGLTAVPFAEDDGGFGGGPVETMIIMEAFGRGLVVEPYLASVVMAGGAIRHAGSAAQRAAWVPGLADGSTRLAFAFAERAMRYDPAAAAMAATPSGDGYTLTGEKSLVLHGDSADGFVVLARTGGAAGDRSGLGLFLVPADAQGLSRRGYPTQDGMRAAELTFDGVSVPADKVLGDPSGALPIVERVVDETIAALCAEAVGSMQRMHDLTIAYLKERKQFGVPIGGFQVLQHRGAEMYMALEQARSMMLYATMNASEPDAATRREAISAAKVQIGRSAKFIRESAVQLHGGVGVTMEYEVGHHMKRLAMIDLAFGDADHHLEALAENGGLAAL</sequence>
<dbReference type="Pfam" id="PF02770">
    <property type="entry name" value="Acyl-CoA_dh_M"/>
    <property type="match status" value="1"/>
</dbReference>
<dbReference type="RefSeq" id="WP_009210896.1">
    <property type="nucleotide sequence ID" value="NZ_BBWP01000011.1"/>
</dbReference>
<evidence type="ECO:0000256" key="2">
    <source>
        <dbReference type="ARBA" id="ARBA00009347"/>
    </source>
</evidence>
<dbReference type="InterPro" id="IPR036250">
    <property type="entry name" value="AcylCo_DH-like_C"/>
</dbReference>
<dbReference type="InterPro" id="IPR046373">
    <property type="entry name" value="Acyl-CoA_Oxase/DH_mid-dom_sf"/>
</dbReference>
<comment type="similarity">
    <text evidence="2 6">Belongs to the acyl-CoA dehydrogenase family.</text>
</comment>
<dbReference type="GO" id="GO:0003995">
    <property type="term" value="F:acyl-CoA dehydrogenase activity"/>
    <property type="evidence" value="ECO:0007669"/>
    <property type="project" value="TreeGrafter"/>
</dbReference>
<dbReference type="HOGENOM" id="CLU_018204_5_2_5"/>
<dbReference type="AlphaFoldDB" id="Q1YFU9"/>
<dbReference type="Proteomes" id="UP000000321">
    <property type="component" value="Unassembled WGS sequence"/>
</dbReference>
<dbReference type="Gene3D" id="2.40.110.10">
    <property type="entry name" value="Butyryl-CoA Dehydrogenase, subunit A, domain 2"/>
    <property type="match status" value="1"/>
</dbReference>
<dbReference type="InterPro" id="IPR037069">
    <property type="entry name" value="AcylCoA_DH/ox_N_sf"/>
</dbReference>
<comment type="cofactor">
    <cofactor evidence="1 6">
        <name>FAD</name>
        <dbReference type="ChEBI" id="CHEBI:57692"/>
    </cofactor>
</comment>
<evidence type="ECO:0000256" key="4">
    <source>
        <dbReference type="ARBA" id="ARBA00022827"/>
    </source>
</evidence>
<evidence type="ECO:0000259" key="8">
    <source>
        <dbReference type="Pfam" id="PF02770"/>
    </source>
</evidence>
<evidence type="ECO:0000259" key="9">
    <source>
        <dbReference type="Pfam" id="PF02771"/>
    </source>
</evidence>
<evidence type="ECO:0000259" key="7">
    <source>
        <dbReference type="Pfam" id="PF00441"/>
    </source>
</evidence>
<comment type="caution">
    <text evidence="10">The sequence shown here is derived from an EMBL/GenBank/DDBJ whole genome shotgun (WGS) entry which is preliminary data.</text>
</comment>
<evidence type="ECO:0000256" key="5">
    <source>
        <dbReference type="ARBA" id="ARBA00023002"/>
    </source>
</evidence>
<dbReference type="OrthoDB" id="9775090at2"/>
<dbReference type="PANTHER" id="PTHR43884:SF20">
    <property type="entry name" value="ACYL-COA DEHYDROGENASE FADE28"/>
    <property type="match status" value="1"/>
</dbReference>
<evidence type="ECO:0000256" key="3">
    <source>
        <dbReference type="ARBA" id="ARBA00022630"/>
    </source>
</evidence>
<dbReference type="BioCyc" id="AURANTIMONAS:SI859A1_03079-MONOMER"/>
<feature type="domain" description="Acyl-CoA dehydrogenase/oxidase C-terminal" evidence="7">
    <location>
        <begin position="242"/>
        <end position="376"/>
    </location>
</feature>
<reference evidence="10 11" key="1">
    <citation type="journal article" date="2008" name="Appl. Environ. Microbiol.">
        <title>Genomic insights into Mn(II) oxidation by the marine alphaproteobacterium Aurantimonas sp. strain SI85-9A1.</title>
        <authorList>
            <person name="Dick G.J."/>
            <person name="Podell S."/>
            <person name="Johnson H.A."/>
            <person name="Rivera-Espinoza Y."/>
            <person name="Bernier-Latmani R."/>
            <person name="McCarthy J.K."/>
            <person name="Torpey J.W."/>
            <person name="Clement B.G."/>
            <person name="Gaasterland T."/>
            <person name="Tebo B.M."/>
        </authorList>
    </citation>
    <scope>NUCLEOTIDE SEQUENCE [LARGE SCALE GENOMIC DNA]</scope>
    <source>
        <strain evidence="10 11">SI85-9A1</strain>
    </source>
</reference>
<keyword evidence="11" id="KW-1185">Reference proteome</keyword>
<feature type="domain" description="Acyl-CoA dehydrogenase/oxidase N-terminal" evidence="9">
    <location>
        <begin position="6"/>
        <end position="117"/>
    </location>
</feature>
<evidence type="ECO:0000256" key="1">
    <source>
        <dbReference type="ARBA" id="ARBA00001974"/>
    </source>
</evidence>
<accession>Q1YFU9</accession>
<gene>
    <name evidence="10" type="ORF">SI859A1_03079</name>
</gene>
<dbReference type="InterPro" id="IPR009100">
    <property type="entry name" value="AcylCoA_DH/oxidase_NM_dom_sf"/>
</dbReference>
<dbReference type="CDD" id="cd00567">
    <property type="entry name" value="ACAD"/>
    <property type="match status" value="1"/>
</dbReference>
<dbReference type="EMBL" id="AAPJ01000005">
    <property type="protein sequence ID" value="EAS49476.1"/>
    <property type="molecule type" value="Genomic_DNA"/>
</dbReference>
<dbReference type="Gene3D" id="1.20.140.10">
    <property type="entry name" value="Butyryl-CoA Dehydrogenase, subunit A, domain 3"/>
    <property type="match status" value="1"/>
</dbReference>
<keyword evidence="4 6" id="KW-0274">FAD</keyword>
<dbReference type="InterPro" id="IPR006091">
    <property type="entry name" value="Acyl-CoA_Oxase/DH_mid-dom"/>
</dbReference>
<evidence type="ECO:0000256" key="6">
    <source>
        <dbReference type="RuleBase" id="RU362125"/>
    </source>
</evidence>
<keyword evidence="5 6" id="KW-0560">Oxidoreductase</keyword>
<dbReference type="Pfam" id="PF02771">
    <property type="entry name" value="Acyl-CoA_dh_N"/>
    <property type="match status" value="1"/>
</dbReference>
<dbReference type="PANTHER" id="PTHR43884">
    <property type="entry name" value="ACYL-COA DEHYDROGENASE"/>
    <property type="match status" value="1"/>
</dbReference>
<dbReference type="Gene3D" id="1.10.540.10">
    <property type="entry name" value="Acyl-CoA dehydrogenase/oxidase, N-terminal domain"/>
    <property type="match status" value="1"/>
</dbReference>
<dbReference type="Pfam" id="PF00441">
    <property type="entry name" value="Acyl-CoA_dh_1"/>
    <property type="match status" value="1"/>
</dbReference>
<name>Q1YFU9_AURMS</name>
<feature type="domain" description="Acyl-CoA oxidase/dehydrogenase middle" evidence="8">
    <location>
        <begin position="122"/>
        <end position="214"/>
    </location>
</feature>
<dbReference type="SUPFAM" id="SSF56645">
    <property type="entry name" value="Acyl-CoA dehydrogenase NM domain-like"/>
    <property type="match status" value="1"/>
</dbReference>
<keyword evidence="3 6" id="KW-0285">Flavoprotein</keyword>
<proteinExistence type="inferred from homology"/>
<dbReference type="InterPro" id="IPR013786">
    <property type="entry name" value="AcylCoA_DH/ox_N"/>
</dbReference>
<evidence type="ECO:0000313" key="10">
    <source>
        <dbReference type="EMBL" id="EAS49476.1"/>
    </source>
</evidence>
<dbReference type="SUPFAM" id="SSF47203">
    <property type="entry name" value="Acyl-CoA dehydrogenase C-terminal domain-like"/>
    <property type="match status" value="1"/>
</dbReference>
<protein>
    <submittedName>
        <fullName evidence="10">Acyl-CoA dehydrogenase</fullName>
    </submittedName>
</protein>
<dbReference type="InterPro" id="IPR009075">
    <property type="entry name" value="AcylCo_DH/oxidase_C"/>
</dbReference>
<dbReference type="GO" id="GO:0050660">
    <property type="term" value="F:flavin adenine dinucleotide binding"/>
    <property type="evidence" value="ECO:0007669"/>
    <property type="project" value="InterPro"/>
</dbReference>